<dbReference type="Pfam" id="PF13365">
    <property type="entry name" value="Trypsin_2"/>
    <property type="match status" value="1"/>
</dbReference>
<evidence type="ECO:0000313" key="1">
    <source>
        <dbReference type="EMBL" id="GAF85540.1"/>
    </source>
</evidence>
<evidence type="ECO:0008006" key="2">
    <source>
        <dbReference type="Google" id="ProtNLM"/>
    </source>
</evidence>
<dbReference type="InterPro" id="IPR009003">
    <property type="entry name" value="Peptidase_S1_PA"/>
</dbReference>
<name>X0UAN6_9ZZZZ</name>
<dbReference type="PANTHER" id="PTHR22939:SF129">
    <property type="entry name" value="SERINE PROTEASE HTRA2, MITOCHONDRIAL"/>
    <property type="match status" value="1"/>
</dbReference>
<protein>
    <recommendedName>
        <fullName evidence="2">Serine protease</fullName>
    </recommendedName>
</protein>
<organism evidence="1">
    <name type="scientific">marine sediment metagenome</name>
    <dbReference type="NCBI Taxonomy" id="412755"/>
    <lineage>
        <taxon>unclassified sequences</taxon>
        <taxon>metagenomes</taxon>
        <taxon>ecological metagenomes</taxon>
    </lineage>
</organism>
<gene>
    <name evidence="1" type="ORF">S01H1_07220</name>
</gene>
<comment type="caution">
    <text evidence="1">The sequence shown here is derived from an EMBL/GenBank/DDBJ whole genome shotgun (WGS) entry which is preliminary data.</text>
</comment>
<feature type="non-terminal residue" evidence="1">
    <location>
        <position position="1"/>
    </location>
</feature>
<sequence length="178" mass="18903">NSPLISKIDAGKDLAILKTNIRNNPFIEIGEYSDIVEGNDLIFLGFPFGNNHVIAHKGMVSYKGKINITGIPGDKEINAVQIDGIVNRGNSGGPLISISQGKVVGVIKATHGSIGPYLEKIKKGEIGTSGIGLGMIDFGLFTREVVSAIDRHIQMGIGYAISVDYLRNIIGSNSSNNP</sequence>
<reference evidence="1" key="1">
    <citation type="journal article" date="2014" name="Front. Microbiol.">
        <title>High frequency of phylogenetically diverse reductive dehalogenase-homologous genes in deep subseafloor sedimentary metagenomes.</title>
        <authorList>
            <person name="Kawai M."/>
            <person name="Futagami T."/>
            <person name="Toyoda A."/>
            <person name="Takaki Y."/>
            <person name="Nishi S."/>
            <person name="Hori S."/>
            <person name="Arai W."/>
            <person name="Tsubouchi T."/>
            <person name="Morono Y."/>
            <person name="Uchiyama I."/>
            <person name="Ito T."/>
            <person name="Fujiyama A."/>
            <person name="Inagaki F."/>
            <person name="Takami H."/>
        </authorList>
    </citation>
    <scope>NUCLEOTIDE SEQUENCE</scope>
    <source>
        <strain evidence="1">Expedition CK06-06</strain>
    </source>
</reference>
<dbReference type="SUPFAM" id="SSF50494">
    <property type="entry name" value="Trypsin-like serine proteases"/>
    <property type="match status" value="1"/>
</dbReference>
<dbReference type="EMBL" id="BARS01003725">
    <property type="protein sequence ID" value="GAF85540.1"/>
    <property type="molecule type" value="Genomic_DNA"/>
</dbReference>
<dbReference type="PANTHER" id="PTHR22939">
    <property type="entry name" value="SERINE PROTEASE FAMILY S1C HTRA-RELATED"/>
    <property type="match status" value="1"/>
</dbReference>
<dbReference type="AlphaFoldDB" id="X0UAN6"/>
<proteinExistence type="predicted"/>
<dbReference type="Gene3D" id="2.40.10.120">
    <property type="match status" value="1"/>
</dbReference>
<accession>X0UAN6</accession>